<feature type="domain" description="JmjC" evidence="1">
    <location>
        <begin position="134"/>
        <end position="301"/>
    </location>
</feature>
<dbReference type="PANTHER" id="PTHR12461:SF99">
    <property type="entry name" value="BIFUNCTIONAL PEPTIDASE AND (3S)-LYSYL HYDROXYLASE JMJD7"/>
    <property type="match status" value="1"/>
</dbReference>
<sequence>MPELQQPLENLLNTFNELNPSTVEELFAEPSPLEFMRYVARNTPFVVRGGASTWKATKKWDSAYLRTALEGQSVNVAVTPFGNADAPTFSPEHNATVISKPHEETQQFDDFFTYIIQQETDPAFPLDSEVRYAQTQNDNLRDEYLPLYPDAQRDIPFARIALGKEPDAINLWIGNSRSTTALHKDNFENIFVQIVGRKHFVLLPPLFHACVNEDLVLPATYVRQGEGFALAVDPDSPLVPLATWDPDEPERNATPLSALARPLRVTLEPGDMLYLPAMWYHKVKQSCPDGGEGFVLAINYW</sequence>
<protein>
    <submittedName>
        <fullName evidence="2">Clavaminate synthase-like protein</fullName>
    </submittedName>
</protein>
<name>A0A024RXQ6_HYPJR</name>
<dbReference type="KEGG" id="trr:M419DRAFT_90428"/>
<dbReference type="Proteomes" id="UP000024376">
    <property type="component" value="Unassembled WGS sequence"/>
</dbReference>
<dbReference type="OrthoDB" id="415358at2759"/>
<evidence type="ECO:0000313" key="2">
    <source>
        <dbReference type="EMBL" id="ETR97899.1"/>
    </source>
</evidence>
<dbReference type="InterPro" id="IPR014710">
    <property type="entry name" value="RmlC-like_jellyroll"/>
</dbReference>
<dbReference type="Pfam" id="PF13621">
    <property type="entry name" value="Cupin_8"/>
    <property type="match status" value="1"/>
</dbReference>
<dbReference type="PANTHER" id="PTHR12461">
    <property type="entry name" value="HYPOXIA-INDUCIBLE FACTOR 1 ALPHA INHIBITOR-RELATED"/>
    <property type="match status" value="1"/>
</dbReference>
<dbReference type="AlphaFoldDB" id="A0A024RXQ6"/>
<dbReference type="SUPFAM" id="SSF51197">
    <property type="entry name" value="Clavaminate synthase-like"/>
    <property type="match status" value="1"/>
</dbReference>
<dbReference type="PROSITE" id="PS51184">
    <property type="entry name" value="JMJC"/>
    <property type="match status" value="1"/>
</dbReference>
<accession>A0A024RXQ6</accession>
<dbReference type="SMART" id="SM00558">
    <property type="entry name" value="JmjC"/>
    <property type="match status" value="1"/>
</dbReference>
<gene>
    <name evidence="2" type="ORF">M419DRAFT_90428</name>
</gene>
<dbReference type="InterPro" id="IPR041667">
    <property type="entry name" value="Cupin_8"/>
</dbReference>
<dbReference type="HOGENOM" id="CLU_016785_6_1_1"/>
<reference evidence="3" key="1">
    <citation type="journal article" date="2013" name="Ind. Biotechnol.">
        <title>Comparative genomics analysis of Trichoderma reesei strains.</title>
        <authorList>
            <person name="Koike H."/>
            <person name="Aerts A."/>
            <person name="LaButti K."/>
            <person name="Grigoriev I.V."/>
            <person name="Baker S.E."/>
        </authorList>
    </citation>
    <scope>NUCLEOTIDE SEQUENCE [LARGE SCALE GENOMIC DNA]</scope>
    <source>
        <strain evidence="3">ATCC 56765 / BCRC 32924 / NRRL 11460 / Rut C-30</strain>
    </source>
</reference>
<dbReference type="EMBL" id="KI911166">
    <property type="protein sequence ID" value="ETR97899.1"/>
    <property type="molecule type" value="Genomic_DNA"/>
</dbReference>
<dbReference type="Gene3D" id="2.60.120.10">
    <property type="entry name" value="Jelly Rolls"/>
    <property type="match status" value="1"/>
</dbReference>
<organism evidence="2 3">
    <name type="scientific">Hypocrea jecorina (strain ATCC 56765 / BCRC 32924 / NRRL 11460 / Rut C-30)</name>
    <name type="common">Trichoderma reesei</name>
    <dbReference type="NCBI Taxonomy" id="1344414"/>
    <lineage>
        <taxon>Eukaryota</taxon>
        <taxon>Fungi</taxon>
        <taxon>Dikarya</taxon>
        <taxon>Ascomycota</taxon>
        <taxon>Pezizomycotina</taxon>
        <taxon>Sordariomycetes</taxon>
        <taxon>Hypocreomycetidae</taxon>
        <taxon>Hypocreales</taxon>
        <taxon>Hypocreaceae</taxon>
        <taxon>Trichoderma</taxon>
    </lineage>
</organism>
<evidence type="ECO:0000313" key="3">
    <source>
        <dbReference type="Proteomes" id="UP000024376"/>
    </source>
</evidence>
<dbReference type="InterPro" id="IPR003347">
    <property type="entry name" value="JmjC_dom"/>
</dbReference>
<proteinExistence type="predicted"/>
<evidence type="ECO:0000259" key="1">
    <source>
        <dbReference type="PROSITE" id="PS51184"/>
    </source>
</evidence>